<evidence type="ECO:0000259" key="3">
    <source>
        <dbReference type="Pfam" id="PF04909"/>
    </source>
</evidence>
<feature type="signal peptide" evidence="2">
    <location>
        <begin position="1"/>
        <end position="23"/>
    </location>
</feature>
<feature type="chain" id="PRO_5046084421" evidence="2">
    <location>
        <begin position="24"/>
        <end position="333"/>
    </location>
</feature>
<dbReference type="Pfam" id="PF04909">
    <property type="entry name" value="Amidohydro_2"/>
    <property type="match status" value="1"/>
</dbReference>
<dbReference type="Gene3D" id="3.20.20.140">
    <property type="entry name" value="Metal-dependent hydrolases"/>
    <property type="match status" value="1"/>
</dbReference>
<dbReference type="InterPro" id="IPR032465">
    <property type="entry name" value="ACMSD"/>
</dbReference>
<feature type="domain" description="Amidohydrolase-related" evidence="3">
    <location>
        <begin position="35"/>
        <end position="330"/>
    </location>
</feature>
<keyword evidence="5" id="KW-1185">Reference proteome</keyword>
<dbReference type="PANTHER" id="PTHR21240">
    <property type="entry name" value="2-AMINO-3-CARBOXYLMUCONATE-6-SEMIALDEHYDE DECARBOXYLASE"/>
    <property type="match status" value="1"/>
</dbReference>
<dbReference type="PROSITE" id="PS51257">
    <property type="entry name" value="PROKAR_LIPOPROTEIN"/>
    <property type="match status" value="1"/>
</dbReference>
<proteinExistence type="predicted"/>
<dbReference type="SUPFAM" id="SSF51556">
    <property type="entry name" value="Metallo-dependent hydrolases"/>
    <property type="match status" value="1"/>
</dbReference>
<evidence type="ECO:0000256" key="2">
    <source>
        <dbReference type="SAM" id="SignalP"/>
    </source>
</evidence>
<comment type="caution">
    <text evidence="4">The sequence shown here is derived from an EMBL/GenBank/DDBJ whole genome shotgun (WGS) entry which is preliminary data.</text>
</comment>
<gene>
    <name evidence="4" type="ORF">ACFONP_13735</name>
</gene>
<dbReference type="Proteomes" id="UP001595607">
    <property type="component" value="Unassembled WGS sequence"/>
</dbReference>
<accession>A0ABV7ME98</accession>
<evidence type="ECO:0000313" key="5">
    <source>
        <dbReference type="Proteomes" id="UP001595607"/>
    </source>
</evidence>
<keyword evidence="1" id="KW-0456">Lyase</keyword>
<dbReference type="PANTHER" id="PTHR21240:SF28">
    <property type="entry name" value="ISO-OROTATE DECARBOXYLASE (EUROFUNG)"/>
    <property type="match status" value="1"/>
</dbReference>
<evidence type="ECO:0000256" key="1">
    <source>
        <dbReference type="ARBA" id="ARBA00023239"/>
    </source>
</evidence>
<organism evidence="4 5">
    <name type="scientific">Parvularcula lutaonensis</name>
    <dbReference type="NCBI Taxonomy" id="491923"/>
    <lineage>
        <taxon>Bacteria</taxon>
        <taxon>Pseudomonadati</taxon>
        <taxon>Pseudomonadota</taxon>
        <taxon>Alphaproteobacteria</taxon>
        <taxon>Parvularculales</taxon>
        <taxon>Parvularculaceae</taxon>
        <taxon>Parvularcula</taxon>
    </lineage>
</organism>
<protein>
    <submittedName>
        <fullName evidence="4">Amidohydrolase family protein</fullName>
    </submittedName>
</protein>
<dbReference type="EMBL" id="JBHRVA010000003">
    <property type="protein sequence ID" value="MFC3303789.1"/>
    <property type="molecule type" value="Genomic_DNA"/>
</dbReference>
<dbReference type="RefSeq" id="WP_378993250.1">
    <property type="nucleotide sequence ID" value="NZ_JBHRVA010000003.1"/>
</dbReference>
<dbReference type="InterPro" id="IPR006680">
    <property type="entry name" value="Amidohydro-rel"/>
</dbReference>
<dbReference type="InterPro" id="IPR032466">
    <property type="entry name" value="Metal_Hydrolase"/>
</dbReference>
<name>A0ABV7ME98_9PROT</name>
<reference evidence="5" key="1">
    <citation type="journal article" date="2019" name="Int. J. Syst. Evol. Microbiol.">
        <title>The Global Catalogue of Microorganisms (GCM) 10K type strain sequencing project: providing services to taxonomists for standard genome sequencing and annotation.</title>
        <authorList>
            <consortium name="The Broad Institute Genomics Platform"/>
            <consortium name="The Broad Institute Genome Sequencing Center for Infectious Disease"/>
            <person name="Wu L."/>
            <person name="Ma J."/>
        </authorList>
    </citation>
    <scope>NUCLEOTIDE SEQUENCE [LARGE SCALE GENOMIC DNA]</scope>
    <source>
        <strain evidence="5">KCTC 22245</strain>
    </source>
</reference>
<sequence length="333" mass="36332">MAKTWLSAALGMLLAACAAVPDAAVPAARYDGPIIDMHLHAFRANGNGPPGQKVCAGLAADARYDPRDPWPRAFVARGFSDFCGGDAIVGAMTDAEVRDSTIEALRRNKAIGVLSGPEALRKEWMAAAPDLFIPGPAFGGSADDPSLQQLRTGFANGDLEVFAEITTQYRGIKADDPVLEPYWQMAAELDVPVGIHIGVGLPGSPHLYPDFVLQSPRSLEPVLKRHPTLRVYAIHAGWPFTDDLLAMLYAFPQLYVDTGVLQIATTRAEYHAFLKRLVDAGFVDRIMYGTDQMNWPGLIDEGINAINDAPFLTYEQKKMILHDNAARFLRMEP</sequence>
<evidence type="ECO:0000313" key="4">
    <source>
        <dbReference type="EMBL" id="MFC3303789.1"/>
    </source>
</evidence>
<keyword evidence="2" id="KW-0732">Signal</keyword>